<keyword evidence="2" id="KW-1185">Reference proteome</keyword>
<dbReference type="InterPro" id="IPR025544">
    <property type="entry name" value="YhzD"/>
</dbReference>
<reference evidence="1 2" key="1">
    <citation type="submission" date="2017-10" db="EMBL/GenBank/DDBJ databases">
        <title>Bacillus sp. nov., a halophilic bacterium isolated from a Keqin Lake.</title>
        <authorList>
            <person name="Wang H."/>
        </authorList>
    </citation>
    <scope>NUCLEOTIDE SEQUENCE [LARGE SCALE GENOMIC DNA]</scope>
    <source>
        <strain evidence="1 2">KCTC 13187</strain>
    </source>
</reference>
<gene>
    <name evidence="1" type="ORF">CR203_00235</name>
</gene>
<dbReference type="Pfam" id="PF14120">
    <property type="entry name" value="YhzD"/>
    <property type="match status" value="1"/>
</dbReference>
<evidence type="ECO:0008006" key="3">
    <source>
        <dbReference type="Google" id="ProtNLM"/>
    </source>
</evidence>
<dbReference type="RefSeq" id="WP_110936838.1">
    <property type="nucleotide sequence ID" value="NZ_KZ614146.1"/>
</dbReference>
<evidence type="ECO:0000313" key="2">
    <source>
        <dbReference type="Proteomes" id="UP000281498"/>
    </source>
</evidence>
<evidence type="ECO:0000313" key="1">
    <source>
        <dbReference type="EMBL" id="RKL68523.1"/>
    </source>
</evidence>
<dbReference type="AlphaFoldDB" id="A0A3A9KG37"/>
<protein>
    <recommendedName>
        <fullName evidence="3">YhzD-like protein</fullName>
    </recommendedName>
</protein>
<organism evidence="1 2">
    <name type="scientific">Salipaludibacillus neizhouensis</name>
    <dbReference type="NCBI Taxonomy" id="885475"/>
    <lineage>
        <taxon>Bacteria</taxon>
        <taxon>Bacillati</taxon>
        <taxon>Bacillota</taxon>
        <taxon>Bacilli</taxon>
        <taxon>Bacillales</taxon>
        <taxon>Bacillaceae</taxon>
    </lineage>
</organism>
<name>A0A3A9KG37_9BACI</name>
<dbReference type="Proteomes" id="UP000281498">
    <property type="component" value="Unassembled WGS sequence"/>
</dbReference>
<sequence>MSKYYLTAFGKAGEHLVNETLEATSDNEAKEIGMKKLEEKELLNHSSRIVKSSGGLVHFHP</sequence>
<accession>A0A3A9KG37</accession>
<dbReference type="EMBL" id="PDOE01000001">
    <property type="protein sequence ID" value="RKL68523.1"/>
    <property type="molecule type" value="Genomic_DNA"/>
</dbReference>
<comment type="caution">
    <text evidence="1">The sequence shown here is derived from an EMBL/GenBank/DDBJ whole genome shotgun (WGS) entry which is preliminary data.</text>
</comment>
<dbReference type="OrthoDB" id="2355652at2"/>
<proteinExistence type="predicted"/>